<accession>A0A9Q4EI55</accession>
<sequence length="181" mass="21385">MDSIMKSHFENLEAKDKSLQLEAFQNIINATKEKVDWAYEVWDQLIGWLTDPDNHRRARAAQFLAGLAISDPDKRMLHDFPALWEVTRDSKFVTARHSLQAIWKVGLAGPEQKELVLTHIIDRFKNGINEKHYTLIRYDMIVGLKKLYDEDKDEHIREIAMDLIEIEKDSKYRKKYLSVWK</sequence>
<name>A0A9Q4EI55_9BACI</name>
<dbReference type="SUPFAM" id="SSF48371">
    <property type="entry name" value="ARM repeat"/>
    <property type="match status" value="1"/>
</dbReference>
<dbReference type="EMBL" id="JALAWA010000003">
    <property type="protein sequence ID" value="MCY9184077.1"/>
    <property type="molecule type" value="Genomic_DNA"/>
</dbReference>
<dbReference type="InterPro" id="IPR016024">
    <property type="entry name" value="ARM-type_fold"/>
</dbReference>
<organism evidence="1 2">
    <name type="scientific">Bacillus halotolerans</name>
    <dbReference type="NCBI Taxonomy" id="260554"/>
    <lineage>
        <taxon>Bacteria</taxon>
        <taxon>Bacillati</taxon>
        <taxon>Bacillota</taxon>
        <taxon>Bacilli</taxon>
        <taxon>Bacillales</taxon>
        <taxon>Bacillaceae</taxon>
        <taxon>Bacillus</taxon>
    </lineage>
</organism>
<dbReference type="Proteomes" id="UP001073053">
    <property type="component" value="Unassembled WGS sequence"/>
</dbReference>
<dbReference type="Gene3D" id="1.25.10.10">
    <property type="entry name" value="Leucine-rich Repeat Variant"/>
    <property type="match status" value="1"/>
</dbReference>
<comment type="caution">
    <text evidence="1">The sequence shown here is derived from an EMBL/GenBank/DDBJ whole genome shotgun (WGS) entry which is preliminary data.</text>
</comment>
<reference evidence="1" key="1">
    <citation type="submission" date="2022-02" db="EMBL/GenBank/DDBJ databases">
        <title>Crop Bioprotection Bacillus Genome Sequencing.</title>
        <authorList>
            <person name="Dunlap C."/>
        </authorList>
    </citation>
    <scope>NUCLEOTIDE SEQUENCE</scope>
    <source>
        <strain evidence="1">EC49O2N-C10</strain>
    </source>
</reference>
<proteinExistence type="predicted"/>
<protein>
    <submittedName>
        <fullName evidence="1">Uncharacterized protein</fullName>
    </submittedName>
</protein>
<dbReference type="InterPro" id="IPR011989">
    <property type="entry name" value="ARM-like"/>
</dbReference>
<evidence type="ECO:0000313" key="2">
    <source>
        <dbReference type="Proteomes" id="UP001073053"/>
    </source>
</evidence>
<dbReference type="RefSeq" id="WP_106021708.1">
    <property type="nucleotide sequence ID" value="NZ_CP054584.1"/>
</dbReference>
<gene>
    <name evidence="1" type="ORF">MOF03_05285</name>
</gene>
<dbReference type="AlphaFoldDB" id="A0A9Q4EI55"/>
<evidence type="ECO:0000313" key="1">
    <source>
        <dbReference type="EMBL" id="MCY9184077.1"/>
    </source>
</evidence>